<dbReference type="RefSeq" id="WP_349541953.1">
    <property type="nucleotide sequence ID" value="NZ_JAOALG010000001.1"/>
</dbReference>
<proteinExistence type="predicted"/>
<dbReference type="SUPFAM" id="SSF53474">
    <property type="entry name" value="alpha/beta-Hydrolases"/>
    <property type="match status" value="1"/>
</dbReference>
<keyword evidence="1" id="KW-0732">Signal</keyword>
<feature type="signal peptide" evidence="1">
    <location>
        <begin position="1"/>
        <end position="27"/>
    </location>
</feature>
<dbReference type="EMBL" id="JAOALG010000001">
    <property type="protein sequence ID" value="MEQ5839479.1"/>
    <property type="molecule type" value="Genomic_DNA"/>
</dbReference>
<keyword evidence="4" id="KW-1185">Reference proteome</keyword>
<evidence type="ECO:0000256" key="1">
    <source>
        <dbReference type="SAM" id="SignalP"/>
    </source>
</evidence>
<gene>
    <name evidence="3" type="ORF">N0A02_08545</name>
</gene>
<dbReference type="Pfam" id="PF00561">
    <property type="entry name" value="Abhydrolase_1"/>
    <property type="match status" value="1"/>
</dbReference>
<evidence type="ECO:0000259" key="2">
    <source>
        <dbReference type="Pfam" id="PF00561"/>
    </source>
</evidence>
<evidence type="ECO:0000313" key="4">
    <source>
        <dbReference type="Proteomes" id="UP001469089"/>
    </source>
</evidence>
<protein>
    <submittedName>
        <fullName evidence="3">Triacylglycerol lipase</fullName>
    </submittedName>
</protein>
<evidence type="ECO:0000313" key="3">
    <source>
        <dbReference type="EMBL" id="MEQ5839479.1"/>
    </source>
</evidence>
<dbReference type="InterPro" id="IPR029058">
    <property type="entry name" value="AB_hydrolase_fold"/>
</dbReference>
<sequence length="363" mass="38049">MNNRLLRLFVGASIVLSIALIGRSSSADTAPAAGTFDQSLLYQNCSNGSGLLGALFGGSTDAQTKYPIVLVSGLTGSAPNWLVPGGEYWNQIPQTLCQNGATVYVASLSAVNSDIVRGEELVQQLKLLMAKLKVDRVNLVGHSMGGWTVRYAAAIFPEGVASVTTVSSPHKGTEFASYFLDHGPVVLKLGEVVFNVFGSYANALNQTAYPVDADAAVHQASPAGMAKFNAMFPSAGLSSASCTGKNDDTGVRGNTDTRTGTDGKQYVQKLYSFTGNAPASLDSLDVAGNVVMTIASAMMRSEGAGTNDGLAGVCSSRFGAVLGTYRWNHINAINNLFGLTPVFEANPKQVYVNLANRLKKDGL</sequence>
<dbReference type="Proteomes" id="UP001469089">
    <property type="component" value="Unassembled WGS sequence"/>
</dbReference>
<dbReference type="Gene3D" id="3.40.50.1820">
    <property type="entry name" value="alpha/beta hydrolase"/>
    <property type="match status" value="1"/>
</dbReference>
<organism evidence="3 4">
    <name type="scientific">Paraburkholderia acidicola</name>
    <dbReference type="NCBI Taxonomy" id="1912599"/>
    <lineage>
        <taxon>Bacteria</taxon>
        <taxon>Pseudomonadati</taxon>
        <taxon>Pseudomonadota</taxon>
        <taxon>Betaproteobacteria</taxon>
        <taxon>Burkholderiales</taxon>
        <taxon>Burkholderiaceae</taxon>
        <taxon>Paraburkholderia</taxon>
    </lineage>
</organism>
<accession>A0ABV1LJL6</accession>
<feature type="chain" id="PRO_5045256398" evidence="1">
    <location>
        <begin position="28"/>
        <end position="363"/>
    </location>
</feature>
<feature type="domain" description="AB hydrolase-1" evidence="2">
    <location>
        <begin position="66"/>
        <end position="184"/>
    </location>
</feature>
<reference evidence="3 4" key="1">
    <citation type="journal article" date="2024" name="Chem. Sci.">
        <title>Discovery of a lagriamide polyketide by integrated genome mining, isotopic labeling, and untargeted metabolomics.</title>
        <authorList>
            <person name="Fergusson C.H."/>
            <person name="Saulog J."/>
            <person name="Paulo B.S."/>
            <person name="Wilson D.M."/>
            <person name="Liu D.Y."/>
            <person name="Morehouse N.J."/>
            <person name="Waterworth S."/>
            <person name="Barkei J."/>
            <person name="Gray C.A."/>
            <person name="Kwan J.C."/>
            <person name="Eustaquio A.S."/>
            <person name="Linington R.G."/>
        </authorList>
    </citation>
    <scope>NUCLEOTIDE SEQUENCE [LARGE SCALE GENOMIC DNA]</scope>
    <source>
        <strain evidence="3 4">RL17-338-BIF-B</strain>
    </source>
</reference>
<dbReference type="InterPro" id="IPR000073">
    <property type="entry name" value="AB_hydrolase_1"/>
</dbReference>
<comment type="caution">
    <text evidence="3">The sequence shown here is derived from an EMBL/GenBank/DDBJ whole genome shotgun (WGS) entry which is preliminary data.</text>
</comment>
<name>A0ABV1LJL6_9BURK</name>